<dbReference type="AlphaFoldDB" id="A0A7J6FEB9"/>
<dbReference type="Pfam" id="PF01490">
    <property type="entry name" value="Aa_trans"/>
    <property type="match status" value="1"/>
</dbReference>
<gene>
    <name evidence="9" type="ORF">F8388_013375</name>
</gene>
<sequence length="91" mass="9347">MEDYGGKTTSISLLEESPVSVGTGSRASTVQTLANIVVSIVGTGVLGLPFAFRIAGWLAGSIGVMVAGLASYYCMLLLVGNEHNSLQEGPD</sequence>
<evidence type="ECO:0000256" key="4">
    <source>
        <dbReference type="ARBA" id="ARBA00022970"/>
    </source>
</evidence>
<evidence type="ECO:0000256" key="7">
    <source>
        <dbReference type="SAM" id="Phobius"/>
    </source>
</evidence>
<evidence type="ECO:0000256" key="2">
    <source>
        <dbReference type="ARBA" id="ARBA00022448"/>
    </source>
</evidence>
<keyword evidence="2" id="KW-0813">Transport</keyword>
<evidence type="ECO:0000313" key="10">
    <source>
        <dbReference type="Proteomes" id="UP000525078"/>
    </source>
</evidence>
<reference evidence="9 10" key="1">
    <citation type="journal article" date="2020" name="bioRxiv">
        <title>Sequence and annotation of 42 cannabis genomes reveals extensive copy number variation in cannabinoid synthesis and pathogen resistance genes.</title>
        <authorList>
            <person name="Mckernan K.J."/>
            <person name="Helbert Y."/>
            <person name="Kane L.T."/>
            <person name="Ebling H."/>
            <person name="Zhang L."/>
            <person name="Liu B."/>
            <person name="Eaton Z."/>
            <person name="Mclaughlin S."/>
            <person name="Kingan S."/>
            <person name="Baybayan P."/>
            <person name="Concepcion G."/>
            <person name="Jordan M."/>
            <person name="Riva A."/>
            <person name="Barbazuk W."/>
            <person name="Harkins T."/>
        </authorList>
    </citation>
    <scope>NUCLEOTIDE SEQUENCE [LARGE SCALE GENOMIC DNA]</scope>
    <source>
        <strain evidence="10">cv. Jamaican Lion 4</strain>
        <tissue evidence="9">Leaf</tissue>
    </source>
</reference>
<feature type="transmembrane region" description="Helical" evidence="7">
    <location>
        <begin position="58"/>
        <end position="79"/>
    </location>
</feature>
<dbReference type="EMBL" id="JAATIP010000131">
    <property type="protein sequence ID" value="KAF4369046.1"/>
    <property type="molecule type" value="Genomic_DNA"/>
</dbReference>
<feature type="domain" description="Amino acid transporter transmembrane" evidence="8">
    <location>
        <begin position="26"/>
        <end position="80"/>
    </location>
</feature>
<dbReference type="PANTHER" id="PTHR22950">
    <property type="entry name" value="AMINO ACID TRANSPORTER"/>
    <property type="match status" value="1"/>
</dbReference>
<evidence type="ECO:0000256" key="1">
    <source>
        <dbReference type="ARBA" id="ARBA00004141"/>
    </source>
</evidence>
<keyword evidence="3 7" id="KW-0812">Transmembrane</keyword>
<evidence type="ECO:0000256" key="6">
    <source>
        <dbReference type="ARBA" id="ARBA00023136"/>
    </source>
</evidence>
<comment type="subcellular location">
    <subcellularLocation>
        <location evidence="1">Membrane</location>
        <topology evidence="1">Multi-pass membrane protein</topology>
    </subcellularLocation>
</comment>
<keyword evidence="6 7" id="KW-0472">Membrane</keyword>
<comment type="caution">
    <text evidence="9">The sequence shown here is derived from an EMBL/GenBank/DDBJ whole genome shotgun (WGS) entry which is preliminary data.</text>
</comment>
<dbReference type="GO" id="GO:0005774">
    <property type="term" value="C:vacuolar membrane"/>
    <property type="evidence" value="ECO:0007669"/>
    <property type="project" value="TreeGrafter"/>
</dbReference>
<dbReference type="InterPro" id="IPR013057">
    <property type="entry name" value="AA_transpt_TM"/>
</dbReference>
<organism evidence="9 10">
    <name type="scientific">Cannabis sativa</name>
    <name type="common">Hemp</name>
    <name type="synonym">Marijuana</name>
    <dbReference type="NCBI Taxonomy" id="3483"/>
    <lineage>
        <taxon>Eukaryota</taxon>
        <taxon>Viridiplantae</taxon>
        <taxon>Streptophyta</taxon>
        <taxon>Embryophyta</taxon>
        <taxon>Tracheophyta</taxon>
        <taxon>Spermatophyta</taxon>
        <taxon>Magnoliopsida</taxon>
        <taxon>eudicotyledons</taxon>
        <taxon>Gunneridae</taxon>
        <taxon>Pentapetalae</taxon>
        <taxon>rosids</taxon>
        <taxon>fabids</taxon>
        <taxon>Rosales</taxon>
        <taxon>Cannabaceae</taxon>
        <taxon>Cannabis</taxon>
    </lineage>
</organism>
<protein>
    <recommendedName>
        <fullName evidence="8">Amino acid transporter transmembrane domain-containing protein</fullName>
    </recommendedName>
</protein>
<proteinExistence type="predicted"/>
<name>A0A7J6FEB9_CANSA</name>
<dbReference type="PANTHER" id="PTHR22950:SF349">
    <property type="entry name" value="AMINO ACID TRANSPORTER TRANSMEMBRANE DOMAIN-CONTAINING PROTEIN"/>
    <property type="match status" value="1"/>
</dbReference>
<accession>A0A7J6FEB9</accession>
<evidence type="ECO:0000256" key="3">
    <source>
        <dbReference type="ARBA" id="ARBA00022692"/>
    </source>
</evidence>
<keyword evidence="5 7" id="KW-1133">Transmembrane helix</keyword>
<evidence type="ECO:0000256" key="5">
    <source>
        <dbReference type="ARBA" id="ARBA00022989"/>
    </source>
</evidence>
<evidence type="ECO:0000259" key="8">
    <source>
        <dbReference type="Pfam" id="PF01490"/>
    </source>
</evidence>
<dbReference type="Proteomes" id="UP000525078">
    <property type="component" value="Unassembled WGS sequence"/>
</dbReference>
<evidence type="ECO:0000313" key="9">
    <source>
        <dbReference type="EMBL" id="KAF4369046.1"/>
    </source>
</evidence>
<feature type="transmembrane region" description="Helical" evidence="7">
    <location>
        <begin position="33"/>
        <end position="52"/>
    </location>
</feature>
<dbReference type="GO" id="GO:0015179">
    <property type="term" value="F:L-amino acid transmembrane transporter activity"/>
    <property type="evidence" value="ECO:0007669"/>
    <property type="project" value="TreeGrafter"/>
</dbReference>
<keyword evidence="4" id="KW-0029">Amino-acid transport</keyword>